<accession>A0AAF0ECW2</accession>
<protein>
    <submittedName>
        <fullName evidence="2">Uncharacterized protein</fullName>
    </submittedName>
</protein>
<dbReference type="AlphaFoldDB" id="A0AAF0ECW2"/>
<keyword evidence="1" id="KW-0812">Transmembrane</keyword>
<evidence type="ECO:0000256" key="1">
    <source>
        <dbReference type="SAM" id="Phobius"/>
    </source>
</evidence>
<feature type="transmembrane region" description="Helical" evidence="1">
    <location>
        <begin position="78"/>
        <end position="101"/>
    </location>
</feature>
<name>A0AAF0ECW2_9BASI</name>
<keyword evidence="1" id="KW-0472">Membrane</keyword>
<evidence type="ECO:0000313" key="3">
    <source>
        <dbReference type="Proteomes" id="UP001214415"/>
    </source>
</evidence>
<sequence>MGTDPGVSSPRNSVSTASDITLNDWILEDTDPSMVVDVDGDADHIPMTVLSGEPIAGLRRITQAPLTRWQRLCLGDPVGVFILLSVVLGLLLFVYSIPWLASTEAPFTPAASTLSPDEVEYALQADQHMHQDALASHPLEGDTHRDPQLAAWDVGSDTESDDSLGDDFNNMPQGPGVQARPLTEYNEGDIPPLSMRPKSGPLLQIPSNMDAHTSFYDTSMAHENRFSMGDRSSGLFDRDTKSFRPLIPNDSQWELDDRAPLGAEYTDMEREHMTRAYRRFYWRNQYLGKIDSWLRGYNPLGGWLGPQIALILTVIILALIAVALFFVIPRVPRTLHTLTADASIVTKNPITPLNGNKTAMVLTGFPTGLEYVNMSYPRMNGTLHVRLDNPGWIPTHILSLATTVKALDTNVIVAKGNLPKQWIPGRQVTNVDVGLSFSHQSLNVTGDATQLLFQDACAHLSLNLHVEMRMDIGGVIGTHPTSVDLRNLACPWELPQ</sequence>
<gene>
    <name evidence="2" type="ORF">MEQU1_001541</name>
</gene>
<dbReference type="Proteomes" id="UP001214415">
    <property type="component" value="Chromosome 3"/>
</dbReference>
<evidence type="ECO:0000313" key="2">
    <source>
        <dbReference type="EMBL" id="WFD22864.1"/>
    </source>
</evidence>
<organism evidence="2 3">
    <name type="scientific">Malassezia equina</name>
    <dbReference type="NCBI Taxonomy" id="1381935"/>
    <lineage>
        <taxon>Eukaryota</taxon>
        <taxon>Fungi</taxon>
        <taxon>Dikarya</taxon>
        <taxon>Basidiomycota</taxon>
        <taxon>Ustilaginomycotina</taxon>
        <taxon>Malasseziomycetes</taxon>
        <taxon>Malasseziales</taxon>
        <taxon>Malasseziaceae</taxon>
        <taxon>Malassezia</taxon>
    </lineage>
</organism>
<reference evidence="2" key="1">
    <citation type="submission" date="2023-03" db="EMBL/GenBank/DDBJ databases">
        <title>Mating type loci evolution in Malassezia.</title>
        <authorList>
            <person name="Coelho M.A."/>
        </authorList>
    </citation>
    <scope>NUCLEOTIDE SEQUENCE</scope>
    <source>
        <strain evidence="2">CBS 12830</strain>
    </source>
</reference>
<keyword evidence="3" id="KW-1185">Reference proteome</keyword>
<dbReference type="SUPFAM" id="SSF117070">
    <property type="entry name" value="LEA14-like"/>
    <property type="match status" value="1"/>
</dbReference>
<keyword evidence="1" id="KW-1133">Transmembrane helix</keyword>
<dbReference type="EMBL" id="CP119902">
    <property type="protein sequence ID" value="WFD22864.1"/>
    <property type="molecule type" value="Genomic_DNA"/>
</dbReference>
<proteinExistence type="predicted"/>
<feature type="transmembrane region" description="Helical" evidence="1">
    <location>
        <begin position="308"/>
        <end position="328"/>
    </location>
</feature>